<feature type="transmembrane region" description="Helical" evidence="1">
    <location>
        <begin position="59"/>
        <end position="76"/>
    </location>
</feature>
<keyword evidence="3" id="KW-1185">Reference proteome</keyword>
<keyword evidence="1" id="KW-1133">Transmembrane helix</keyword>
<dbReference type="Proteomes" id="UP000625804">
    <property type="component" value="Unassembled WGS sequence"/>
</dbReference>
<comment type="caution">
    <text evidence="2">The sequence shown here is derived from an EMBL/GenBank/DDBJ whole genome shotgun (WGS) entry which is preliminary data.</text>
</comment>
<protein>
    <submittedName>
        <fullName evidence="2">DUF2269 family protein</fullName>
    </submittedName>
</protein>
<evidence type="ECO:0000256" key="1">
    <source>
        <dbReference type="SAM" id="Phobius"/>
    </source>
</evidence>
<evidence type="ECO:0000313" key="3">
    <source>
        <dbReference type="Proteomes" id="UP000625804"/>
    </source>
</evidence>
<feature type="transmembrane region" description="Helical" evidence="1">
    <location>
        <begin position="82"/>
        <end position="101"/>
    </location>
</feature>
<gene>
    <name evidence="2" type="ORF">HR057_13755</name>
</gene>
<reference evidence="2" key="1">
    <citation type="submission" date="2020-06" db="EMBL/GenBank/DDBJ databases">
        <title>A novel thermopfilic bacterium from Erzurum, Turkey.</title>
        <authorList>
            <person name="Adiguzel A."/>
            <person name="Ay H."/>
            <person name="Baltaci M.O."/>
        </authorList>
    </citation>
    <scope>NUCLEOTIDE SEQUENCE</scope>
    <source>
        <strain evidence="2">P2</strain>
    </source>
</reference>
<name>A0A8J8GFQ9_9BACI</name>
<accession>A0A8J8GFQ9</accession>
<organism evidence="2 3">
    <name type="scientific">Calidifontibacillus erzurumensis</name>
    <dbReference type="NCBI Taxonomy" id="2741433"/>
    <lineage>
        <taxon>Bacteria</taxon>
        <taxon>Bacillati</taxon>
        <taxon>Bacillota</taxon>
        <taxon>Bacilli</taxon>
        <taxon>Bacillales</taxon>
        <taxon>Bacillaceae</taxon>
        <taxon>Calidifontibacillus/Schinkia group</taxon>
        <taxon>Calidifontibacillus</taxon>
    </lineage>
</organism>
<dbReference type="EMBL" id="JABTTE010000022">
    <property type="protein sequence ID" value="NSL52817.1"/>
    <property type="molecule type" value="Genomic_DNA"/>
</dbReference>
<keyword evidence="1" id="KW-0812">Transmembrane</keyword>
<dbReference type="AlphaFoldDB" id="A0A8J8GFQ9"/>
<feature type="transmembrane region" description="Helical" evidence="1">
    <location>
        <begin position="6"/>
        <end position="31"/>
    </location>
</feature>
<feature type="transmembrane region" description="Helical" evidence="1">
    <location>
        <begin position="122"/>
        <end position="141"/>
    </location>
</feature>
<dbReference type="RefSeq" id="WP_173732018.1">
    <property type="nucleotide sequence ID" value="NZ_JABTTE010000022.1"/>
</dbReference>
<sequence length="147" mass="17304">MDYQLYRIILYLHVSSVILTIGPFFILFPFIKKLREANEELTKAYLDLIKFAVQVSKHAGHVLFVTGILLVWITSWTWTTSWIVMTLVVMLCSGYFIARAFSPTVRKFNDPNQDRDAAVRKLYRSTWAYVILLMLILWFMVAKPTFW</sequence>
<evidence type="ECO:0000313" key="2">
    <source>
        <dbReference type="EMBL" id="NSL52817.1"/>
    </source>
</evidence>
<keyword evidence="1" id="KW-0472">Membrane</keyword>
<proteinExistence type="predicted"/>